<name>A0A1V9XY21_9ACAR</name>
<accession>A0A1V9XY21</accession>
<comment type="caution">
    <text evidence="3">The sequence shown here is derived from an EMBL/GenBank/DDBJ whole genome shotgun (WGS) entry which is preliminary data.</text>
</comment>
<sequence>MSIQTRPREDLMKMLDENHYLILQIADLQNKGRVSDCHLVQKHLLKNLLYLGTVANNQVKKEELLLSPSTRSNLRVCSKATHIATIPIANLDTDNCLKPNEALPGAAKHKALAVTAPPQETPMIVGPTCSRKLQSTLAAEAPHSSRPWVRVDVPGSSNLTSESLSNASQVAGADLFSQRPVTVTVPQTSQVLPSASTVCCGDTARIQVVPNLSTHVIQPTGPVLQLQNPATASSFSKPISIPITSDFGQTHADTSMPMNSSSSSSTPVQQYIATMTPQGMILVPLKTSP</sequence>
<evidence type="ECO:0000259" key="2">
    <source>
        <dbReference type="Pfam" id="PF05030"/>
    </source>
</evidence>
<comment type="similarity">
    <text evidence="1">Belongs to the SS18 family.</text>
</comment>
<feature type="domain" description="SS18 N-terminal" evidence="2">
    <location>
        <begin position="10"/>
        <end position="59"/>
    </location>
</feature>
<dbReference type="STRING" id="418985.A0A1V9XY21"/>
<dbReference type="Proteomes" id="UP000192247">
    <property type="component" value="Unassembled WGS sequence"/>
</dbReference>
<dbReference type="InterPro" id="IPR007726">
    <property type="entry name" value="SS18_N"/>
</dbReference>
<proteinExistence type="inferred from homology"/>
<gene>
    <name evidence="3" type="ORF">BIW11_06461</name>
</gene>
<dbReference type="AlphaFoldDB" id="A0A1V9XY21"/>
<reference evidence="3 4" key="1">
    <citation type="journal article" date="2017" name="Gigascience">
        <title>Draft genome of the honey bee ectoparasitic mite, Tropilaelaps mercedesae, is shaped by the parasitic life history.</title>
        <authorList>
            <person name="Dong X."/>
            <person name="Armstrong S.D."/>
            <person name="Xia D."/>
            <person name="Makepeace B.L."/>
            <person name="Darby A.C."/>
            <person name="Kadowaki T."/>
        </authorList>
    </citation>
    <scope>NUCLEOTIDE SEQUENCE [LARGE SCALE GENOMIC DNA]</scope>
    <source>
        <strain evidence="3">Wuxi-XJTLU</strain>
    </source>
</reference>
<dbReference type="EMBL" id="MNPL01002325">
    <property type="protein sequence ID" value="OQR78360.1"/>
    <property type="molecule type" value="Genomic_DNA"/>
</dbReference>
<protein>
    <recommendedName>
        <fullName evidence="2">SS18 N-terminal domain-containing protein</fullName>
    </recommendedName>
</protein>
<organism evidence="3 4">
    <name type="scientific">Tropilaelaps mercedesae</name>
    <dbReference type="NCBI Taxonomy" id="418985"/>
    <lineage>
        <taxon>Eukaryota</taxon>
        <taxon>Metazoa</taxon>
        <taxon>Ecdysozoa</taxon>
        <taxon>Arthropoda</taxon>
        <taxon>Chelicerata</taxon>
        <taxon>Arachnida</taxon>
        <taxon>Acari</taxon>
        <taxon>Parasitiformes</taxon>
        <taxon>Mesostigmata</taxon>
        <taxon>Gamasina</taxon>
        <taxon>Dermanyssoidea</taxon>
        <taxon>Laelapidae</taxon>
        <taxon>Tropilaelaps</taxon>
    </lineage>
</organism>
<dbReference type="OrthoDB" id="10470691at2759"/>
<evidence type="ECO:0000313" key="4">
    <source>
        <dbReference type="Proteomes" id="UP000192247"/>
    </source>
</evidence>
<keyword evidence="4" id="KW-1185">Reference proteome</keyword>
<dbReference type="InParanoid" id="A0A1V9XY21"/>
<evidence type="ECO:0000256" key="1">
    <source>
        <dbReference type="ARBA" id="ARBA00007945"/>
    </source>
</evidence>
<evidence type="ECO:0000313" key="3">
    <source>
        <dbReference type="EMBL" id="OQR78360.1"/>
    </source>
</evidence>
<dbReference type="Pfam" id="PF05030">
    <property type="entry name" value="SSXT"/>
    <property type="match status" value="1"/>
</dbReference>